<protein>
    <submittedName>
        <fullName evidence="3">Uncharacterized protein</fullName>
    </submittedName>
</protein>
<evidence type="ECO:0000256" key="2">
    <source>
        <dbReference type="SAM" id="MobiDB-lite"/>
    </source>
</evidence>
<dbReference type="EMBL" id="DS114419">
    <property type="protein sequence ID" value="EAX87638.1"/>
    <property type="molecule type" value="Genomic_DNA"/>
</dbReference>
<reference evidence="3" key="2">
    <citation type="journal article" date="2007" name="Science">
        <title>Draft genome sequence of the sexually transmitted pathogen Trichomonas vaginalis.</title>
        <authorList>
            <person name="Carlton J.M."/>
            <person name="Hirt R.P."/>
            <person name="Silva J.C."/>
            <person name="Delcher A.L."/>
            <person name="Schatz M."/>
            <person name="Zhao Q."/>
            <person name="Wortman J.R."/>
            <person name="Bidwell S.L."/>
            <person name="Alsmark U.C.M."/>
            <person name="Besteiro S."/>
            <person name="Sicheritz-Ponten T."/>
            <person name="Noel C.J."/>
            <person name="Dacks J.B."/>
            <person name="Foster P.G."/>
            <person name="Simillion C."/>
            <person name="Van de Peer Y."/>
            <person name="Miranda-Saavedra D."/>
            <person name="Barton G.J."/>
            <person name="Westrop G.D."/>
            <person name="Mueller S."/>
            <person name="Dessi D."/>
            <person name="Fiori P.L."/>
            <person name="Ren Q."/>
            <person name="Paulsen I."/>
            <person name="Zhang H."/>
            <person name="Bastida-Corcuera F.D."/>
            <person name="Simoes-Barbosa A."/>
            <person name="Brown M.T."/>
            <person name="Hayes R.D."/>
            <person name="Mukherjee M."/>
            <person name="Okumura C.Y."/>
            <person name="Schneider R."/>
            <person name="Smith A.J."/>
            <person name="Vanacova S."/>
            <person name="Villalvazo M."/>
            <person name="Haas B.J."/>
            <person name="Pertea M."/>
            <person name="Feldblyum T.V."/>
            <person name="Utterback T.R."/>
            <person name="Shu C.L."/>
            <person name="Osoegawa K."/>
            <person name="de Jong P.J."/>
            <person name="Hrdy I."/>
            <person name="Horvathova L."/>
            <person name="Zubacova Z."/>
            <person name="Dolezal P."/>
            <person name="Malik S.B."/>
            <person name="Logsdon J.M. Jr."/>
            <person name="Henze K."/>
            <person name="Gupta A."/>
            <person name="Wang C.C."/>
            <person name="Dunne R.L."/>
            <person name="Upcroft J.A."/>
            <person name="Upcroft P."/>
            <person name="White O."/>
            <person name="Salzberg S.L."/>
            <person name="Tang P."/>
            <person name="Chiu C.-H."/>
            <person name="Lee Y.-S."/>
            <person name="Embley T.M."/>
            <person name="Coombs G.H."/>
            <person name="Mottram J.C."/>
            <person name="Tachezy J."/>
            <person name="Fraser-Liggett C.M."/>
            <person name="Johnson P.J."/>
        </authorList>
    </citation>
    <scope>NUCLEOTIDE SEQUENCE [LARGE SCALE GENOMIC DNA]</scope>
    <source>
        <strain evidence="3">G3</strain>
    </source>
</reference>
<feature type="coiled-coil region" evidence="1">
    <location>
        <begin position="281"/>
        <end position="333"/>
    </location>
</feature>
<dbReference type="Proteomes" id="UP000001542">
    <property type="component" value="Unassembled WGS sequence"/>
</dbReference>
<evidence type="ECO:0000313" key="3">
    <source>
        <dbReference type="EMBL" id="EAX87638.1"/>
    </source>
</evidence>
<sequence>MRHFPLLGSVFRQSVKLQRTAEEVNPPSTAIGSRAIPSRVGMRINSHLNQTFATTSHEKTRSKSSNFATKPAMPPLVKTQSSEISLDKSIIDELQSNTETTSPDIELVDNTPNVFYRTVMPTTAPPASSNFAQLTELLQKLLENDKSDDPVHQHQIYETIFLEVIRQYFIECSAEGRVLDKCRLFFSSVSKYVPQLMSRFDSELQKVKDKIEENKSVSQYLKDKISPMKTKREELTGILGDLKTDYQLLVKHLDGLNQSLTVTGKEVDNLKAAGIKIDSKISEKNQELIKLNQELRTLDETSAKCTSDTVTVAEKLKELLTTQNELKERLSEESDIINKKRTRIRTMAAEVVEMEKALGIQRNLIKHIDVATQAEALPKSNKSSKKVTAQSSAQNEVLLEDNDFKAITTAGLVEGGITINTFEDLTMLKDYIYRNANLFQMSKDDIETGEKGEFLLDKPNENILKVFSSRIVSQAISNAVKKNPKISISIQTLPKAPTTSGSKPQTRPSTRVVINSKFTKLIPADYSQRDPQDMSWIIKNLRIIYDEKFQKDMICLDKHQPLKNLDEFIIEFAQQHNKLDFIAYQYCWDIHNTSTKFANSNQEIKLFNDALNGEIDVEQLCFMLICRDFIMKIGAVVSIKNETGAEETTEFYLSQDQLEPALRKWWKYRYNDRLYPRLMTLAVARPAIHLEAMKRYVSMSDILTVMVEEYQRDKIDRMYELLCETRILPRISHAEFLYLMKDLIPKASHEDTNNFFRATVTKSIKRREVTKEDFATEFLNGSYNFLHDEDIEMESANDELLEAIKKEWEEKHELINLCVNRFEAISKENPDDLKLRTTVSDAQRYLMMMTHNLSIKNAQEACFNYFHLVFTLEILFNKGELFDSSTCESSLVSLECDVKEYWLDCDFANRT</sequence>
<reference evidence="3" key="1">
    <citation type="submission" date="2006-10" db="EMBL/GenBank/DDBJ databases">
        <authorList>
            <person name="Amadeo P."/>
            <person name="Zhao Q."/>
            <person name="Wortman J."/>
            <person name="Fraser-Liggett C."/>
            <person name="Carlton J."/>
        </authorList>
    </citation>
    <scope>NUCLEOTIDE SEQUENCE</scope>
    <source>
        <strain evidence="3">G3</strain>
    </source>
</reference>
<dbReference type="AlphaFoldDB" id="A2G5C7"/>
<name>A2G5C7_TRIV3</name>
<keyword evidence="1" id="KW-0175">Coiled coil</keyword>
<dbReference type="VEuPathDB" id="TrichDB:TVAGG3_0233350"/>
<proteinExistence type="predicted"/>
<evidence type="ECO:0000256" key="1">
    <source>
        <dbReference type="SAM" id="Coils"/>
    </source>
</evidence>
<dbReference type="InParanoid" id="A2G5C7"/>
<dbReference type="KEGG" id="tva:4745290"/>
<evidence type="ECO:0000313" key="4">
    <source>
        <dbReference type="Proteomes" id="UP000001542"/>
    </source>
</evidence>
<dbReference type="VEuPathDB" id="TrichDB:TVAG_226200"/>
<gene>
    <name evidence="3" type="ORF">TVAG_226200</name>
</gene>
<accession>A2G5C7</accession>
<dbReference type="RefSeq" id="XP_001300568.1">
    <property type="nucleotide sequence ID" value="XM_001300567.1"/>
</dbReference>
<feature type="region of interest" description="Disordered" evidence="2">
    <location>
        <begin position="53"/>
        <end position="76"/>
    </location>
</feature>
<dbReference type="SMR" id="A2G5C7"/>
<organism evidence="3 4">
    <name type="scientific">Trichomonas vaginalis (strain ATCC PRA-98 / G3)</name>
    <dbReference type="NCBI Taxonomy" id="412133"/>
    <lineage>
        <taxon>Eukaryota</taxon>
        <taxon>Metamonada</taxon>
        <taxon>Parabasalia</taxon>
        <taxon>Trichomonadida</taxon>
        <taxon>Trichomonadidae</taxon>
        <taxon>Trichomonas</taxon>
    </lineage>
</organism>
<keyword evidence="4" id="KW-1185">Reference proteome</keyword>
<dbReference type="Gene3D" id="1.10.287.1490">
    <property type="match status" value="1"/>
</dbReference>